<name>A0A1S2VBC9_9BACT</name>
<keyword evidence="2" id="KW-1185">Reference proteome</keyword>
<dbReference type="EMBL" id="MORL01000051">
    <property type="protein sequence ID" value="OIN55615.1"/>
    <property type="molecule type" value="Genomic_DNA"/>
</dbReference>
<reference evidence="1 2" key="1">
    <citation type="submission" date="2016-10" db="EMBL/GenBank/DDBJ databases">
        <title>Arsenicibacter rosenii gen. nov., sp. nov., an efficient arsenic-methylating bacterium isolated from an arsenic-contaminated paddy soil.</title>
        <authorList>
            <person name="Huang K."/>
        </authorList>
    </citation>
    <scope>NUCLEOTIDE SEQUENCE [LARGE SCALE GENOMIC DNA]</scope>
    <source>
        <strain evidence="1 2">SM-1</strain>
    </source>
</reference>
<dbReference type="Proteomes" id="UP000181790">
    <property type="component" value="Unassembled WGS sequence"/>
</dbReference>
<evidence type="ECO:0000313" key="2">
    <source>
        <dbReference type="Proteomes" id="UP000181790"/>
    </source>
</evidence>
<gene>
    <name evidence="1" type="ORF">BLX24_29175</name>
</gene>
<evidence type="ECO:0000313" key="1">
    <source>
        <dbReference type="EMBL" id="OIN55615.1"/>
    </source>
</evidence>
<dbReference type="AlphaFoldDB" id="A0A1S2VBC9"/>
<proteinExistence type="predicted"/>
<comment type="caution">
    <text evidence="1">The sequence shown here is derived from an EMBL/GenBank/DDBJ whole genome shotgun (WGS) entry which is preliminary data.</text>
</comment>
<dbReference type="RefSeq" id="WP_071506760.1">
    <property type="nucleotide sequence ID" value="NZ_MORL01000051.1"/>
</dbReference>
<protein>
    <submittedName>
        <fullName evidence="1">Uncharacterized protein</fullName>
    </submittedName>
</protein>
<sequence>MTYKLYKNIDESNAGLTEKDANENGANITVSINEKYKERSNVYSNVDTFFHESFIHAENNAQDYLDNKKFDYSNLGLTDKQRAEVLNRPGQYHHKKVADDYLKYQNNSSNLWPIEAYRGLVEANNILHTNYTQMYIFKRMWNYVGGLNVEP</sequence>
<organism evidence="1 2">
    <name type="scientific">Arsenicibacter rosenii</name>
    <dbReference type="NCBI Taxonomy" id="1750698"/>
    <lineage>
        <taxon>Bacteria</taxon>
        <taxon>Pseudomonadati</taxon>
        <taxon>Bacteroidota</taxon>
        <taxon>Cytophagia</taxon>
        <taxon>Cytophagales</taxon>
        <taxon>Spirosomataceae</taxon>
        <taxon>Arsenicibacter</taxon>
    </lineage>
</organism>
<accession>A0A1S2VBC9</accession>